<reference evidence="4 5" key="1">
    <citation type="submission" date="2018-01" db="EMBL/GenBank/DDBJ databases">
        <title>Draft genome sequence of Streptomyces sp. 13K301.</title>
        <authorList>
            <person name="Sahin N."/>
            <person name="Saygin H."/>
            <person name="Ay H."/>
        </authorList>
    </citation>
    <scope>NUCLEOTIDE SEQUENCE [LARGE SCALE GENOMIC DNA]</scope>
    <source>
        <strain evidence="4 5">13K301</strain>
    </source>
</reference>
<dbReference type="Pfam" id="PF13401">
    <property type="entry name" value="AAA_22"/>
    <property type="match status" value="1"/>
</dbReference>
<dbReference type="Proteomes" id="UP000235943">
    <property type="component" value="Unassembled WGS sequence"/>
</dbReference>
<evidence type="ECO:0000259" key="2">
    <source>
        <dbReference type="Pfam" id="PF09299"/>
    </source>
</evidence>
<dbReference type="InterPro" id="IPR015378">
    <property type="entry name" value="Transposase-like_Mu_C"/>
</dbReference>
<feature type="region of interest" description="Disordered" evidence="1">
    <location>
        <begin position="535"/>
        <end position="557"/>
    </location>
</feature>
<protein>
    <recommendedName>
        <fullName evidence="6">AAA+ ATPase domain-containing protein</fullName>
    </recommendedName>
</protein>
<feature type="region of interest" description="Disordered" evidence="1">
    <location>
        <begin position="93"/>
        <end position="114"/>
    </location>
</feature>
<accession>A0A2N8THJ3</accession>
<dbReference type="Pfam" id="PF09299">
    <property type="entry name" value="Mu-transpos_C"/>
    <property type="match status" value="1"/>
</dbReference>
<evidence type="ECO:0000313" key="5">
    <source>
        <dbReference type="Proteomes" id="UP000235943"/>
    </source>
</evidence>
<name>A0A2N8THJ3_9ACTN</name>
<dbReference type="InterPro" id="IPR027417">
    <property type="entry name" value="P-loop_NTPase"/>
</dbReference>
<feature type="domain" description="Transposase-like Mu C-terminal" evidence="2">
    <location>
        <begin position="468"/>
        <end position="525"/>
    </location>
</feature>
<gene>
    <name evidence="4" type="ORF">C1J00_31005</name>
</gene>
<evidence type="ECO:0008006" key="6">
    <source>
        <dbReference type="Google" id="ProtNLM"/>
    </source>
</evidence>
<dbReference type="Gene3D" id="3.40.50.300">
    <property type="entry name" value="P-loop containing nucleotide triphosphate hydrolases"/>
    <property type="match status" value="1"/>
</dbReference>
<dbReference type="GO" id="GO:0016887">
    <property type="term" value="F:ATP hydrolysis activity"/>
    <property type="evidence" value="ECO:0007669"/>
    <property type="project" value="InterPro"/>
</dbReference>
<feature type="domain" description="ORC1/DEAH AAA+ ATPase" evidence="3">
    <location>
        <begin position="644"/>
        <end position="750"/>
    </location>
</feature>
<feature type="region of interest" description="Disordered" evidence="1">
    <location>
        <begin position="121"/>
        <end position="140"/>
    </location>
</feature>
<evidence type="ECO:0000313" key="4">
    <source>
        <dbReference type="EMBL" id="PNG18454.1"/>
    </source>
</evidence>
<proteinExistence type="predicted"/>
<organism evidence="4 5">
    <name type="scientific">Streptomyces cahuitamycinicus</name>
    <dbReference type="NCBI Taxonomy" id="2070367"/>
    <lineage>
        <taxon>Bacteria</taxon>
        <taxon>Bacillati</taxon>
        <taxon>Actinomycetota</taxon>
        <taxon>Actinomycetes</taxon>
        <taxon>Kitasatosporales</taxon>
        <taxon>Streptomycetaceae</taxon>
        <taxon>Streptomyces</taxon>
    </lineage>
</organism>
<sequence length="885" mass="95189">MDAAWPDRIGTGDRVRLDGRVYTVGELQGRRLTLVDSSGVTRQMDLVALLRGCHGEVLQDGDAPAGSDELPSGDALGRARWWQRHVVEVLTGLTPDAPPGTQPRPAFDPAHRSLAEREEAKARELTESGMRGTSARTVRRKRQRYQTLGLAGLVDGRAGRREAPGVRLDPRVVDAVREIIHSQPRPGRLSAERVRARLLDRLAAPLADGEVSVPSRSALRRLCAELDGRPPQSATTTLTQVGERVHLYVVPVPALGDQPHGEPRLRVLFALDEASGVLLTAVVGDAHDRTVYGPALLARMCVPADQRTNWITPPSTAPGPAPPYPPVSSPPVIRPRTLVVDHASAPGMGALRAACARSGVRVQYARQAPTHERGRVEHVTATAAGRFAAYLFSPAGQPARAAGWPIERVQELLDTWVEDCWLHTPLPTRAGFPQTPLERYEELTAHTGRVPTPIPPEEFRHLLNSCWRVVGPGGVRLGGHFYDAPALHLMRRLVSPHGGRQPLQVRWDPYDLRQVWLRADEDEWLVVPAAPSRIRPPARPSIPSTRTEKQPSTCGNAAPAMASSPVGAATFVQASGPAAARGVVERTGVPRLPVVQQIHAHEAPDVRLAYHARLPLSVPEVSFAVDRIEDVRLLNQHADGARYGLLLHGPSGTGKTTAMLESWRSCTAPHDRQGDEPTAGTATAGLYVRLPPATSPRLLLVELARSLGVTLRGSPTTAALTDRVATAMADAGTALVLIDEAHHLHSPGWSASTVADVVDYLCDRLPATFVFAGIGDPDYLAARATNAPHRRLVPVHLSDMPLGEDWQQVLSAAEAALRLRAHADGTLPGLADLLHERTGGNAGRLAFLLRSAAVRVIKDGSEKLTAPLLAGLQLPRCDKASTAAG</sequence>
<evidence type="ECO:0000259" key="3">
    <source>
        <dbReference type="Pfam" id="PF13401"/>
    </source>
</evidence>
<dbReference type="InterPro" id="IPR049945">
    <property type="entry name" value="AAA_22"/>
</dbReference>
<dbReference type="EMBL" id="POUC01000314">
    <property type="protein sequence ID" value="PNG18454.1"/>
    <property type="molecule type" value="Genomic_DNA"/>
</dbReference>
<dbReference type="AlphaFoldDB" id="A0A2N8THJ3"/>
<keyword evidence="5" id="KW-1185">Reference proteome</keyword>
<dbReference type="SUPFAM" id="SSF52540">
    <property type="entry name" value="P-loop containing nucleoside triphosphate hydrolases"/>
    <property type="match status" value="1"/>
</dbReference>
<evidence type="ECO:0000256" key="1">
    <source>
        <dbReference type="SAM" id="MobiDB-lite"/>
    </source>
</evidence>
<comment type="caution">
    <text evidence="4">The sequence shown here is derived from an EMBL/GenBank/DDBJ whole genome shotgun (WGS) entry which is preliminary data.</text>
</comment>